<evidence type="ECO:0008006" key="4">
    <source>
        <dbReference type="Google" id="ProtNLM"/>
    </source>
</evidence>
<evidence type="ECO:0000313" key="2">
    <source>
        <dbReference type="EMBL" id="TDU23226.1"/>
    </source>
</evidence>
<keyword evidence="3" id="KW-1185">Reference proteome</keyword>
<dbReference type="AlphaFoldDB" id="A0A4V3F3Y4"/>
<dbReference type="RefSeq" id="WP_133883898.1">
    <property type="nucleotide sequence ID" value="NZ_MWIN01000025.1"/>
</dbReference>
<evidence type="ECO:0000313" key="3">
    <source>
        <dbReference type="Proteomes" id="UP000295341"/>
    </source>
</evidence>
<keyword evidence="1" id="KW-1133">Transmembrane helix</keyword>
<name>A0A4V3F3Y4_9GAMM</name>
<feature type="transmembrane region" description="Helical" evidence="1">
    <location>
        <begin position="48"/>
        <end position="73"/>
    </location>
</feature>
<proteinExistence type="predicted"/>
<dbReference type="Proteomes" id="UP000295341">
    <property type="component" value="Unassembled WGS sequence"/>
</dbReference>
<organism evidence="2 3">
    <name type="scientific">Panacagrimonas perspica</name>
    <dbReference type="NCBI Taxonomy" id="381431"/>
    <lineage>
        <taxon>Bacteria</taxon>
        <taxon>Pseudomonadati</taxon>
        <taxon>Pseudomonadota</taxon>
        <taxon>Gammaproteobacteria</taxon>
        <taxon>Nevskiales</taxon>
        <taxon>Nevskiaceae</taxon>
        <taxon>Panacagrimonas</taxon>
    </lineage>
</organism>
<accession>A0A4V3F3Y4</accession>
<keyword evidence="1" id="KW-0812">Transmembrane</keyword>
<sequence length="94" mass="9651">MSRRVLTPWVLIASLLFGLWMAASHDPNHAGTVKHPDACAICAFAGSAGGGLVSVVAALVLAAIVCFFAPLAVPPARVARRSPIRVRGPPAVLA</sequence>
<gene>
    <name evidence="2" type="ORF">DFR24_4749</name>
</gene>
<protein>
    <recommendedName>
        <fullName evidence="4">DUF2946 family protein</fullName>
    </recommendedName>
</protein>
<dbReference type="EMBL" id="SOBT01000013">
    <property type="protein sequence ID" value="TDU23226.1"/>
    <property type="molecule type" value="Genomic_DNA"/>
</dbReference>
<comment type="caution">
    <text evidence="2">The sequence shown here is derived from an EMBL/GenBank/DDBJ whole genome shotgun (WGS) entry which is preliminary data.</text>
</comment>
<evidence type="ECO:0000256" key="1">
    <source>
        <dbReference type="SAM" id="Phobius"/>
    </source>
</evidence>
<keyword evidence="1" id="KW-0472">Membrane</keyword>
<reference evidence="2 3" key="1">
    <citation type="submission" date="2019-03" db="EMBL/GenBank/DDBJ databases">
        <title>Genomic Encyclopedia of Type Strains, Phase IV (KMG-IV): sequencing the most valuable type-strain genomes for metagenomic binning, comparative biology and taxonomic classification.</title>
        <authorList>
            <person name="Goeker M."/>
        </authorList>
    </citation>
    <scope>NUCLEOTIDE SEQUENCE [LARGE SCALE GENOMIC DNA]</scope>
    <source>
        <strain evidence="2 3">DSM 26377</strain>
    </source>
</reference>